<keyword evidence="1" id="KW-1015">Disulfide bond</keyword>
<dbReference type="AlphaFoldDB" id="A0AB39ZQ86"/>
<evidence type="ECO:0000256" key="4">
    <source>
        <dbReference type="SAM" id="SignalP"/>
    </source>
</evidence>
<dbReference type="Pfam" id="PF00089">
    <property type="entry name" value="Trypsin"/>
    <property type="match status" value="2"/>
</dbReference>
<gene>
    <name evidence="7" type="primary">LOC136116457</name>
</gene>
<dbReference type="GO" id="GO:0051604">
    <property type="term" value="P:protein maturation"/>
    <property type="evidence" value="ECO:0007669"/>
    <property type="project" value="UniProtKB-ARBA"/>
</dbReference>
<dbReference type="SMART" id="SM00020">
    <property type="entry name" value="Tryp_SPc"/>
    <property type="match status" value="2"/>
</dbReference>
<dbReference type="InterPro" id="IPR033116">
    <property type="entry name" value="TRYPSIN_SER"/>
</dbReference>
<keyword evidence="3" id="KW-0720">Serine protease</keyword>
<organism evidence="6 7">
    <name type="scientific">Drosophila suzukii</name>
    <name type="common">Spotted-wing drosophila fruit fly</name>
    <dbReference type="NCBI Taxonomy" id="28584"/>
    <lineage>
        <taxon>Eukaryota</taxon>
        <taxon>Metazoa</taxon>
        <taxon>Ecdysozoa</taxon>
        <taxon>Arthropoda</taxon>
        <taxon>Hexapoda</taxon>
        <taxon>Insecta</taxon>
        <taxon>Pterygota</taxon>
        <taxon>Neoptera</taxon>
        <taxon>Endopterygota</taxon>
        <taxon>Diptera</taxon>
        <taxon>Brachycera</taxon>
        <taxon>Muscomorpha</taxon>
        <taxon>Ephydroidea</taxon>
        <taxon>Drosophilidae</taxon>
        <taxon>Drosophila</taxon>
        <taxon>Sophophora</taxon>
    </lineage>
</organism>
<dbReference type="PROSITE" id="PS50240">
    <property type="entry name" value="TRYPSIN_DOM"/>
    <property type="match status" value="2"/>
</dbReference>
<dbReference type="GO" id="GO:0004252">
    <property type="term" value="F:serine-type endopeptidase activity"/>
    <property type="evidence" value="ECO:0007669"/>
    <property type="project" value="InterPro"/>
</dbReference>
<evidence type="ECO:0000259" key="5">
    <source>
        <dbReference type="PROSITE" id="PS50240"/>
    </source>
</evidence>
<dbReference type="PROSITE" id="PS00134">
    <property type="entry name" value="TRYPSIN_HIS"/>
    <property type="match status" value="1"/>
</dbReference>
<feature type="domain" description="Peptidase S1" evidence="5">
    <location>
        <begin position="302"/>
        <end position="525"/>
    </location>
</feature>
<dbReference type="InterPro" id="IPR043504">
    <property type="entry name" value="Peptidase_S1_PA_chymotrypsin"/>
</dbReference>
<dbReference type="PANTHER" id="PTHR24256">
    <property type="entry name" value="TRYPTASE-RELATED"/>
    <property type="match status" value="1"/>
</dbReference>
<evidence type="ECO:0000256" key="1">
    <source>
        <dbReference type="ARBA" id="ARBA00023157"/>
    </source>
</evidence>
<comment type="similarity">
    <text evidence="2">Belongs to the peptidase S1 family. CLIP subfamily.</text>
</comment>
<proteinExistence type="inferred from homology"/>
<evidence type="ECO:0000256" key="3">
    <source>
        <dbReference type="RuleBase" id="RU363034"/>
    </source>
</evidence>
<dbReference type="GO" id="GO:0006508">
    <property type="term" value="P:proteolysis"/>
    <property type="evidence" value="ECO:0007669"/>
    <property type="project" value="UniProtKB-KW"/>
</dbReference>
<keyword evidence="7" id="KW-0812">Transmembrane</keyword>
<dbReference type="GO" id="GO:0046872">
    <property type="term" value="F:metal ion binding"/>
    <property type="evidence" value="ECO:0007669"/>
    <property type="project" value="UniProtKB-KW"/>
</dbReference>
<dbReference type="InterPro" id="IPR001314">
    <property type="entry name" value="Peptidase_S1A"/>
</dbReference>
<dbReference type="InterPro" id="IPR001254">
    <property type="entry name" value="Trypsin_dom"/>
</dbReference>
<dbReference type="InterPro" id="IPR009003">
    <property type="entry name" value="Peptidase_S1_PA"/>
</dbReference>
<dbReference type="SUPFAM" id="SSF50494">
    <property type="entry name" value="Trypsin-like serine proteases"/>
    <property type="match status" value="2"/>
</dbReference>
<feature type="domain" description="Peptidase S1" evidence="5">
    <location>
        <begin position="38"/>
        <end position="279"/>
    </location>
</feature>
<keyword evidence="3 7" id="KW-0645">Protease</keyword>
<accession>A0AB39ZQ86</accession>
<dbReference type="PROSITE" id="PS00135">
    <property type="entry name" value="TRYPSIN_SER"/>
    <property type="match status" value="1"/>
</dbReference>
<keyword evidence="4" id="KW-0732">Signal</keyword>
<dbReference type="GeneID" id="136116457"/>
<dbReference type="PRINTS" id="PR00722">
    <property type="entry name" value="CHYMOTRYPSIN"/>
</dbReference>
<evidence type="ECO:0000313" key="6">
    <source>
        <dbReference type="Proteomes" id="UP001652628"/>
    </source>
</evidence>
<evidence type="ECO:0000256" key="2">
    <source>
        <dbReference type="ARBA" id="ARBA00024195"/>
    </source>
</evidence>
<dbReference type="InterPro" id="IPR051487">
    <property type="entry name" value="Ser/Thr_Proteases_Immune/Dev"/>
</dbReference>
<protein>
    <submittedName>
        <fullName evidence="7">Transmembrane protease serine 9</fullName>
    </submittedName>
</protein>
<dbReference type="InterPro" id="IPR018114">
    <property type="entry name" value="TRYPSIN_HIS"/>
</dbReference>
<dbReference type="CDD" id="cd00190">
    <property type="entry name" value="Tryp_SPc"/>
    <property type="match status" value="1"/>
</dbReference>
<name>A0AB39ZQ86_DROSZ</name>
<dbReference type="Gene3D" id="2.40.10.10">
    <property type="entry name" value="Trypsin-like serine proteases"/>
    <property type="match status" value="4"/>
</dbReference>
<dbReference type="RefSeq" id="XP_016940954.4">
    <property type="nucleotide sequence ID" value="XM_017085465.4"/>
</dbReference>
<evidence type="ECO:0000313" key="7">
    <source>
        <dbReference type="RefSeq" id="XP_016940954.4"/>
    </source>
</evidence>
<reference evidence="7" key="1">
    <citation type="submission" date="2025-08" db="UniProtKB">
        <authorList>
            <consortium name="RefSeq"/>
        </authorList>
    </citation>
    <scope>IDENTIFICATION</scope>
</reference>
<sequence>MTTAAACYILFGLLFIKHGSPWLLDEDCGITANFGPRVMNGVPAGLLENPWMALIKTPTEFICAGTLITSQFVLTAGHCLCKSSDCTEKHPQLIVRLGVYNRTAEKEPLHNHEDFNVVTTYISHDYNATLQVNDIALLRLQKRVVYKHQIRPICIQLDSRLKSTSDAIEKFTIVGWGKMETGNLSDILRTADVYRLDKNQCADMLWYNLTDSQICAGSSNLVDACKGDSGGPLYSKVLDGGSGRQTQFGIVSTGVNQCGGMGVFTDVMSYVDFIKRIVLESDITVLLPKIDLLDEGCLDNAKLGTRAETPPETFPWLAQVYMESFVVSYGVLISHRFVLTTAELIPEEIPLKVLFGETSESIMDFYEVSSVHKHPEFMSLARNDIALLELERGVEYSDLLKPICLPSPTNKKQQEKFQKKADQAQELTAVGWGIRRSSMVHRVNSTECYQEDLQEIGDKQICMEHPKSFTSNVGSGSPLVKPLSHGNSRAFTLVGLASFGRMQKHSPDVYTNVLSYLDWIGTIIKK</sequence>
<feature type="chain" id="PRO_5047315414" evidence="4">
    <location>
        <begin position="22"/>
        <end position="526"/>
    </location>
</feature>
<keyword evidence="7" id="KW-0472">Membrane</keyword>
<keyword evidence="6" id="KW-1185">Reference proteome</keyword>
<dbReference type="Proteomes" id="UP001652628">
    <property type="component" value="Chromosome 2R"/>
</dbReference>
<keyword evidence="3" id="KW-0378">Hydrolase</keyword>
<feature type="signal peptide" evidence="4">
    <location>
        <begin position="1"/>
        <end position="21"/>
    </location>
</feature>